<name>A6JC40_RAT</name>
<evidence type="ECO:0000313" key="2">
    <source>
        <dbReference type="Proteomes" id="UP000234681"/>
    </source>
</evidence>
<dbReference type="Proteomes" id="UP000234681">
    <property type="component" value="Chromosome 1"/>
</dbReference>
<evidence type="ECO:0000313" key="1">
    <source>
        <dbReference type="EMBL" id="EDM08567.1"/>
    </source>
</evidence>
<accession>A6JC40</accession>
<dbReference type="AlphaFoldDB" id="A6JC40"/>
<protein>
    <submittedName>
        <fullName evidence="1">RCG24551</fullName>
    </submittedName>
</protein>
<organism evidence="1 2">
    <name type="scientific">Rattus norvegicus</name>
    <name type="common">Rat</name>
    <dbReference type="NCBI Taxonomy" id="10116"/>
    <lineage>
        <taxon>Eukaryota</taxon>
        <taxon>Metazoa</taxon>
        <taxon>Chordata</taxon>
        <taxon>Craniata</taxon>
        <taxon>Vertebrata</taxon>
        <taxon>Euteleostomi</taxon>
        <taxon>Mammalia</taxon>
        <taxon>Eutheria</taxon>
        <taxon>Euarchontoglires</taxon>
        <taxon>Glires</taxon>
        <taxon>Rodentia</taxon>
        <taxon>Myomorpha</taxon>
        <taxon>Muroidea</taxon>
        <taxon>Muridae</taxon>
        <taxon>Murinae</taxon>
        <taxon>Rattus</taxon>
    </lineage>
</organism>
<gene>
    <name evidence="1" type="ORF">rCG_24551</name>
</gene>
<sequence length="33" mass="3702">MATPPDSATPWAKHIQTITEMITNIKGKLIHEK</sequence>
<proteinExistence type="predicted"/>
<dbReference type="EMBL" id="CH473980">
    <property type="protein sequence ID" value="EDM08567.1"/>
    <property type="molecule type" value="Genomic_DNA"/>
</dbReference>
<reference evidence="2" key="1">
    <citation type="submission" date="2005-09" db="EMBL/GenBank/DDBJ databases">
        <authorList>
            <person name="Mural R.J."/>
            <person name="Li P.W."/>
            <person name="Adams M.D."/>
            <person name="Amanatides P.G."/>
            <person name="Baden-Tillson H."/>
            <person name="Barnstead M."/>
            <person name="Chin S.H."/>
            <person name="Dew I."/>
            <person name="Evans C.A."/>
            <person name="Ferriera S."/>
            <person name="Flanigan M."/>
            <person name="Fosler C."/>
            <person name="Glodek A."/>
            <person name="Gu Z."/>
            <person name="Holt R.A."/>
            <person name="Jennings D."/>
            <person name="Kraft C.L."/>
            <person name="Lu F."/>
            <person name="Nguyen T."/>
            <person name="Nusskern D.R."/>
            <person name="Pfannkoch C.M."/>
            <person name="Sitter C."/>
            <person name="Sutton G.G."/>
            <person name="Venter J.C."/>
            <person name="Wang Z."/>
            <person name="Woodage T."/>
            <person name="Zheng X.H."/>
            <person name="Zhong F."/>
        </authorList>
    </citation>
    <scope>NUCLEOTIDE SEQUENCE [LARGE SCALE GENOMIC DNA]</scope>
    <source>
        <strain>BN</strain>
        <strain evidence="2">Sprague-Dawley</strain>
    </source>
</reference>